<keyword evidence="5" id="KW-1185">Reference proteome</keyword>
<dbReference type="InterPro" id="IPR050955">
    <property type="entry name" value="Plant_Biomass_Hydrol_Est"/>
</dbReference>
<organism evidence="4 5">
    <name type="scientific">Streptomyces hazeniae</name>
    <dbReference type="NCBI Taxonomy" id="3075538"/>
    <lineage>
        <taxon>Bacteria</taxon>
        <taxon>Bacillati</taxon>
        <taxon>Actinomycetota</taxon>
        <taxon>Actinomycetes</taxon>
        <taxon>Kitasatosporales</taxon>
        <taxon>Streptomycetaceae</taxon>
        <taxon>Streptomyces</taxon>
    </lineage>
</organism>
<keyword evidence="1" id="KW-0732">Signal</keyword>
<dbReference type="InterPro" id="IPR010126">
    <property type="entry name" value="Esterase_phb"/>
</dbReference>
<dbReference type="PANTHER" id="PTHR43037">
    <property type="entry name" value="UNNAMED PRODUCT-RELATED"/>
    <property type="match status" value="1"/>
</dbReference>
<protein>
    <submittedName>
        <fullName evidence="4">PHB depolymerase family esterase</fullName>
    </submittedName>
</protein>
<comment type="caution">
    <text evidence="4">The sequence shown here is derived from an EMBL/GenBank/DDBJ whole genome shotgun (WGS) entry which is preliminary data.</text>
</comment>
<evidence type="ECO:0000313" key="5">
    <source>
        <dbReference type="Proteomes" id="UP001183414"/>
    </source>
</evidence>
<proteinExistence type="predicted"/>
<feature type="compositionally biased region" description="Pro residues" evidence="3">
    <location>
        <begin position="1"/>
        <end position="11"/>
    </location>
</feature>
<dbReference type="NCBIfam" id="TIGR01840">
    <property type="entry name" value="esterase_phb"/>
    <property type="match status" value="1"/>
</dbReference>
<dbReference type="SUPFAM" id="SSF53474">
    <property type="entry name" value="alpha/beta-Hydrolases"/>
    <property type="match status" value="2"/>
</dbReference>
<dbReference type="EMBL" id="JAVREQ010000030">
    <property type="protein sequence ID" value="MDT0382102.1"/>
    <property type="molecule type" value="Genomic_DNA"/>
</dbReference>
<evidence type="ECO:0000256" key="1">
    <source>
        <dbReference type="ARBA" id="ARBA00022729"/>
    </source>
</evidence>
<dbReference type="InterPro" id="IPR029058">
    <property type="entry name" value="AB_hydrolase_fold"/>
</dbReference>
<feature type="region of interest" description="Disordered" evidence="3">
    <location>
        <begin position="1"/>
        <end position="20"/>
    </location>
</feature>
<dbReference type="Pfam" id="PF10503">
    <property type="entry name" value="Esterase_PHB"/>
    <property type="match status" value="1"/>
</dbReference>
<evidence type="ECO:0000256" key="2">
    <source>
        <dbReference type="ARBA" id="ARBA00022801"/>
    </source>
</evidence>
<keyword evidence="2" id="KW-0378">Hydrolase</keyword>
<evidence type="ECO:0000256" key="3">
    <source>
        <dbReference type="SAM" id="MobiDB-lite"/>
    </source>
</evidence>
<dbReference type="Proteomes" id="UP001183414">
    <property type="component" value="Unassembled WGS sequence"/>
</dbReference>
<feature type="region of interest" description="Disordered" evidence="3">
    <location>
        <begin position="345"/>
        <end position="367"/>
    </location>
</feature>
<dbReference type="RefSeq" id="WP_311675711.1">
    <property type="nucleotide sequence ID" value="NZ_JAVREQ010000030.1"/>
</dbReference>
<evidence type="ECO:0000313" key="4">
    <source>
        <dbReference type="EMBL" id="MDT0382102.1"/>
    </source>
</evidence>
<dbReference type="PANTHER" id="PTHR43037:SF1">
    <property type="entry name" value="BLL1128 PROTEIN"/>
    <property type="match status" value="1"/>
</dbReference>
<accession>A0ABU2P005</accession>
<dbReference type="Gene3D" id="3.40.50.1820">
    <property type="entry name" value="alpha/beta hydrolase"/>
    <property type="match status" value="1"/>
</dbReference>
<name>A0ABU2P005_9ACTN</name>
<gene>
    <name evidence="4" type="ORF">RM572_25405</name>
</gene>
<sequence length="538" mass="55067">MRPDHATPPPPAHRRRAGRDRPHRLWAAALVAALAAVATVAVSLAAPAPARAAGLEEVTGFGSNPGSLRMFRYVPDGLPHDRPLVVALHGCTQSAAEYDDETGWTELADRHGFAVLLPEQRSLNNGNMCFNWFQNTDTSRGSGEALSVVQMMDRMRADTGVDPGRSYVTGLSAGGAMTAVMMAAYPDRFDGGAVVAGIPYRCASSVVDAFGCMNPGSDRSAAQWGDAVRGASSHTGPWPTLSVWHGTSDTTVAPVNQRELVEQWTHVHGTDATADASDTVAGYPHRVHRDAGGEPVVEEYEITGMGHGQPVDPGSGAGQCGRAAPYVLDVGICAAHHIAQFWGIGGGDPGPGPDPEPGDGTAVLGSDDARDGYVKAAADGSSATVGTLEGTLGLAVGRGVDGRHSRTVLSFDTSALPDGATVTGAHLTVARTSGSGDPWADPAGNTLVADVHGGCLGGSCTVAADDWSAPADAPAAARVPRPASGTAESGTFDAAGLAAIDPAGTTQVRLRFAQAPAGTAYVFLGAADRATLTVTYRT</sequence>
<reference evidence="5" key="1">
    <citation type="submission" date="2023-07" db="EMBL/GenBank/DDBJ databases">
        <title>30 novel species of actinomycetes from the DSMZ collection.</title>
        <authorList>
            <person name="Nouioui I."/>
        </authorList>
    </citation>
    <scope>NUCLEOTIDE SEQUENCE [LARGE SCALE GENOMIC DNA]</scope>
    <source>
        <strain evidence="5">DSM 42041</strain>
    </source>
</reference>